<organism evidence="1">
    <name type="scientific">Rhizophora mucronata</name>
    <name type="common">Asiatic mangrove</name>
    <dbReference type="NCBI Taxonomy" id="61149"/>
    <lineage>
        <taxon>Eukaryota</taxon>
        <taxon>Viridiplantae</taxon>
        <taxon>Streptophyta</taxon>
        <taxon>Embryophyta</taxon>
        <taxon>Tracheophyta</taxon>
        <taxon>Spermatophyta</taxon>
        <taxon>Magnoliopsida</taxon>
        <taxon>eudicotyledons</taxon>
        <taxon>Gunneridae</taxon>
        <taxon>Pentapetalae</taxon>
        <taxon>rosids</taxon>
        <taxon>fabids</taxon>
        <taxon>Malpighiales</taxon>
        <taxon>Rhizophoraceae</taxon>
        <taxon>Rhizophora</taxon>
    </lineage>
</organism>
<reference evidence="1" key="1">
    <citation type="submission" date="2018-02" db="EMBL/GenBank/DDBJ databases">
        <title>Rhizophora mucronata_Transcriptome.</title>
        <authorList>
            <person name="Meera S.P."/>
            <person name="Sreeshan A."/>
            <person name="Augustine A."/>
        </authorList>
    </citation>
    <scope>NUCLEOTIDE SEQUENCE</scope>
    <source>
        <tissue evidence="1">Leaf</tissue>
    </source>
</reference>
<dbReference type="AlphaFoldDB" id="A0A2P2P8F5"/>
<evidence type="ECO:0000313" key="1">
    <source>
        <dbReference type="EMBL" id="MBX50979.1"/>
    </source>
</evidence>
<protein>
    <submittedName>
        <fullName evidence="1">Uncharacterized protein</fullName>
    </submittedName>
</protein>
<accession>A0A2P2P8F5</accession>
<dbReference type="EMBL" id="GGEC01070495">
    <property type="protein sequence ID" value="MBX50979.1"/>
    <property type="molecule type" value="Transcribed_RNA"/>
</dbReference>
<proteinExistence type="predicted"/>
<sequence>MQKELRVAYLTTWVQKQFNIACTMFKQGKTNNQKQKFFICYLSPDSKFIILCHILMGIQVKNWLHQNNMTRSIKRQ</sequence>
<name>A0A2P2P8F5_RHIMU</name>